<name>A0A9X0A1W3_9CNID</name>
<dbReference type="OrthoDB" id="6014758at2759"/>
<keyword evidence="2" id="KW-1185">Reference proteome</keyword>
<evidence type="ECO:0000313" key="1">
    <source>
        <dbReference type="EMBL" id="KAJ7391565.1"/>
    </source>
</evidence>
<sequence length="320" mass="35710">METGEDKPSDEKGDVSVKLHRCTCRMNSKELKNVCCNPETSTGRQYASRCPCLKVQKSCGGNCKCNNNNNPYGKKVIADITKIHKGAKRKRSKDQMGGERKGGLQFMIDQDESRHDECLDWFKDILGMKGGSTAPSMKRLLQCYDGSHWFESKGKSNKRIGISSAALVLSCFTQMRELEELGLGKVKKIERTVLFYKAIPTSVEAEQLAVLCRITPDEYTGTPFFARMQPKEKVYDSPQRFGYILALPTSTYLICPTSPPLSEHHECGVVVYGFGGAKQSTKISIRCQSCRNIYNYTTFGNAGYGWKLYGEPGIALRPAT</sequence>
<proteinExistence type="predicted"/>
<comment type="caution">
    <text evidence="1">The sequence shown here is derived from an EMBL/GenBank/DDBJ whole genome shotgun (WGS) entry which is preliminary data.</text>
</comment>
<reference evidence="1" key="1">
    <citation type="submission" date="2023-01" db="EMBL/GenBank/DDBJ databases">
        <title>Genome assembly of the deep-sea coral Lophelia pertusa.</title>
        <authorList>
            <person name="Herrera S."/>
            <person name="Cordes E."/>
        </authorList>
    </citation>
    <scope>NUCLEOTIDE SEQUENCE</scope>
    <source>
        <strain evidence="1">USNM1676648</strain>
        <tissue evidence="1">Polyp</tissue>
    </source>
</reference>
<gene>
    <name evidence="1" type="ORF">OS493_017261</name>
</gene>
<dbReference type="Proteomes" id="UP001163046">
    <property type="component" value="Unassembled WGS sequence"/>
</dbReference>
<accession>A0A9X0A1W3</accession>
<dbReference type="EMBL" id="MU825405">
    <property type="protein sequence ID" value="KAJ7391565.1"/>
    <property type="molecule type" value="Genomic_DNA"/>
</dbReference>
<organism evidence="1 2">
    <name type="scientific">Desmophyllum pertusum</name>
    <dbReference type="NCBI Taxonomy" id="174260"/>
    <lineage>
        <taxon>Eukaryota</taxon>
        <taxon>Metazoa</taxon>
        <taxon>Cnidaria</taxon>
        <taxon>Anthozoa</taxon>
        <taxon>Hexacorallia</taxon>
        <taxon>Scleractinia</taxon>
        <taxon>Caryophylliina</taxon>
        <taxon>Caryophylliidae</taxon>
        <taxon>Desmophyllum</taxon>
    </lineage>
</organism>
<protein>
    <submittedName>
        <fullName evidence="1">Uncharacterized protein</fullName>
    </submittedName>
</protein>
<evidence type="ECO:0000313" key="2">
    <source>
        <dbReference type="Proteomes" id="UP001163046"/>
    </source>
</evidence>
<dbReference type="AlphaFoldDB" id="A0A9X0A1W3"/>